<feature type="region of interest" description="Disordered" evidence="1">
    <location>
        <begin position="853"/>
        <end position="893"/>
    </location>
</feature>
<organism evidence="3 4">
    <name type="scientific">Macrostomum lignano</name>
    <dbReference type="NCBI Taxonomy" id="282301"/>
    <lineage>
        <taxon>Eukaryota</taxon>
        <taxon>Metazoa</taxon>
        <taxon>Spiralia</taxon>
        <taxon>Lophotrochozoa</taxon>
        <taxon>Platyhelminthes</taxon>
        <taxon>Rhabditophora</taxon>
        <taxon>Macrostomorpha</taxon>
        <taxon>Macrostomida</taxon>
        <taxon>Macrostomidae</taxon>
        <taxon>Macrostomum</taxon>
    </lineage>
</organism>
<evidence type="ECO:0000313" key="4">
    <source>
        <dbReference type="WBParaSite" id="maker-uti_cns_0002077-snap-gene-0.4-mRNA-1"/>
    </source>
</evidence>
<dbReference type="Proteomes" id="UP000095280">
    <property type="component" value="Unplaced"/>
</dbReference>
<feature type="chain" id="PRO_5009319470" evidence="2">
    <location>
        <begin position="27"/>
        <end position="1006"/>
    </location>
</feature>
<protein>
    <submittedName>
        <fullName evidence="4">Protein kinase domain-containing protein</fullName>
    </submittedName>
</protein>
<dbReference type="AlphaFoldDB" id="A0A1I8GHZ7"/>
<feature type="signal peptide" evidence="2">
    <location>
        <begin position="1"/>
        <end position="26"/>
    </location>
</feature>
<sequence>MRRLACSIGSICSLHLVISWAVLANAGDNSPKQLAAVTICDGRRLWKLANQRVSVLNPWWGGVSAAVAFKEFFRLGSTDMIRWRRLDGSRSCERFGHIDILVDSTEYRVVDGSEFHVEYDDLGSQGNMAGHLRLDKNIFSLGPLEYEYTAVLDSWCMNFTSLSPWKPSLWDESGHGSVRPAALFAACSWDMIRRNCIKNSHYHVHGGWVKGFSSSQEFYVLGGSEIIFNMVTGFKVDDNYSEMFEAKLGLTIVQRDFFRYETTEYAFSVTGALQGQVANERHAAGRIRGAGVSQQAVDETPSARLPPPQHLLHRLWAVRLGADDVACQLESPTAQQVAWTDQAGAAIQSRVGHSLVADLEGGAQQASVRRVNLLLERLRQRPCLGVVQQDGLDQRRPLAASDSPGKPAATPQILADAGNQTAEVDELLTTRKLCRLLDVVRHAEHDGAQHDGRHSPQQQLAFDVDHASPQQKAVVVGRKSGLQHPVKHQNEQERRKRISLKHPGGCLKEIPRCSSSLVVPGFLGTATMCAVVHSLGASSPKSTRFITLATSLATQWMRSASIGTSSGPSAFPPGDCWASLTTSAVLTGARLKLSSAGNGISGGSVRLSGSGGGGALTMAANNSRSSFLRSSAESPARPHGLWHRAQRQRRPVWRNQQQPAGAADRQPPRPPLPRPNRGVVLPYRLLLLGRSHQPDCLFRGGSNCSAHLRVIGTSTLAAERSDESASKAAVRVGVPERAVVAALADGKADREEEDEESMIRPQSQRHDGAAIDDAAALVEAYQHMIELCLPPCCVPAARIPPPPLAAHEGREPARGLAEAGVSEDYHCVTLRRCLHLYRELLKEFLSLVRSGGRRRVRAEQTSVPAAKPNVDPEQPRGQRDAATARLQPQPKATASVRPALQLLHGLAALSVPQFSVPTRNVPCEDPYGPAQQHHVADRADFAHGDAQHADARSAALDWSCCCWPPQQLSAAHRPDHLEVAAFTLHQEHRKSSIADVRNQTTEQTNC</sequence>
<evidence type="ECO:0000256" key="2">
    <source>
        <dbReference type="SAM" id="SignalP"/>
    </source>
</evidence>
<dbReference type="WBParaSite" id="maker-uti_cns_0002077-snap-gene-0.4-mRNA-1">
    <property type="protein sequence ID" value="maker-uti_cns_0002077-snap-gene-0.4-mRNA-1"/>
    <property type="gene ID" value="maker-uti_cns_0002077-snap-gene-0.4"/>
</dbReference>
<evidence type="ECO:0000256" key="1">
    <source>
        <dbReference type="SAM" id="MobiDB-lite"/>
    </source>
</evidence>
<reference evidence="4" key="1">
    <citation type="submission" date="2016-11" db="UniProtKB">
        <authorList>
            <consortium name="WormBaseParasite"/>
        </authorList>
    </citation>
    <scope>IDENTIFICATION</scope>
</reference>
<feature type="region of interest" description="Disordered" evidence="1">
    <location>
        <begin position="626"/>
        <end position="677"/>
    </location>
</feature>
<keyword evidence="2" id="KW-0732">Signal</keyword>
<feature type="compositionally biased region" description="Low complexity" evidence="1">
    <location>
        <begin position="626"/>
        <end position="635"/>
    </location>
</feature>
<evidence type="ECO:0000313" key="3">
    <source>
        <dbReference type="Proteomes" id="UP000095280"/>
    </source>
</evidence>
<name>A0A1I8GHZ7_9PLAT</name>
<keyword evidence="3" id="KW-1185">Reference proteome</keyword>
<feature type="compositionally biased region" description="Basic residues" evidence="1">
    <location>
        <begin position="640"/>
        <end position="652"/>
    </location>
</feature>
<feature type="region of interest" description="Disordered" evidence="1">
    <location>
        <begin position="744"/>
        <end position="766"/>
    </location>
</feature>
<accession>A0A1I8GHZ7</accession>
<proteinExistence type="predicted"/>